<dbReference type="GeneID" id="94292823"/>
<sequence>MNTESAEPPCGAATFHESTLEKQLEEEAEKRCDAEHMVEESQRKSEPLETEARSLRRGCSSQAGLTSRTSLVHEGSSLPLVTKTGGVESCESSLRAENSRLKQLVKRQSALIDVLRRQKVLLEASVALNISARDFNQYLELNKP</sequence>
<name>A0A836LJ53_9TRYP</name>
<reference evidence="2 3" key="1">
    <citation type="submission" date="2021-02" db="EMBL/GenBank/DDBJ databases">
        <title>Porcisia hertigi Genome sequencing and assembly.</title>
        <authorList>
            <person name="Almutairi H."/>
            <person name="Gatherer D."/>
        </authorList>
    </citation>
    <scope>NUCLEOTIDE SEQUENCE [LARGE SCALE GENOMIC DNA]</scope>
    <source>
        <strain evidence="2 3">C119</strain>
    </source>
</reference>
<feature type="compositionally biased region" description="Basic and acidic residues" evidence="1">
    <location>
        <begin position="18"/>
        <end position="54"/>
    </location>
</feature>
<evidence type="ECO:0000313" key="3">
    <source>
        <dbReference type="Proteomes" id="UP000674318"/>
    </source>
</evidence>
<organism evidence="2 3">
    <name type="scientific">Porcisia hertigi</name>
    <dbReference type="NCBI Taxonomy" id="2761500"/>
    <lineage>
        <taxon>Eukaryota</taxon>
        <taxon>Discoba</taxon>
        <taxon>Euglenozoa</taxon>
        <taxon>Kinetoplastea</taxon>
        <taxon>Metakinetoplastina</taxon>
        <taxon>Trypanosomatida</taxon>
        <taxon>Trypanosomatidae</taxon>
        <taxon>Leishmaniinae</taxon>
        <taxon>Porcisia</taxon>
    </lineage>
</organism>
<accession>A0A836LJ53</accession>
<keyword evidence="3" id="KW-1185">Reference proteome</keyword>
<feature type="compositionally biased region" description="Polar residues" evidence="1">
    <location>
        <begin position="59"/>
        <end position="70"/>
    </location>
</feature>
<evidence type="ECO:0000313" key="2">
    <source>
        <dbReference type="EMBL" id="KAG5510501.1"/>
    </source>
</evidence>
<proteinExistence type="predicted"/>
<dbReference type="EMBL" id="JAFJZO010000009">
    <property type="protein sequence ID" value="KAG5510501.1"/>
    <property type="molecule type" value="Genomic_DNA"/>
</dbReference>
<protein>
    <submittedName>
        <fullName evidence="2">Uncharacterized protein</fullName>
    </submittedName>
</protein>
<gene>
    <name evidence="2" type="ORF">JKF63_06798</name>
</gene>
<comment type="caution">
    <text evidence="2">The sequence shown here is derived from an EMBL/GenBank/DDBJ whole genome shotgun (WGS) entry which is preliminary data.</text>
</comment>
<feature type="region of interest" description="Disordered" evidence="1">
    <location>
        <begin position="1"/>
        <end position="71"/>
    </location>
</feature>
<dbReference type="AlphaFoldDB" id="A0A836LJ53"/>
<dbReference type="Proteomes" id="UP000674318">
    <property type="component" value="Unassembled WGS sequence"/>
</dbReference>
<dbReference type="KEGG" id="phet:94292823"/>
<dbReference type="RefSeq" id="XP_067759105.1">
    <property type="nucleotide sequence ID" value="XM_067902746.1"/>
</dbReference>
<evidence type="ECO:0000256" key="1">
    <source>
        <dbReference type="SAM" id="MobiDB-lite"/>
    </source>
</evidence>
<dbReference type="OrthoDB" id="269872at2759"/>